<keyword evidence="4" id="KW-1185">Reference proteome</keyword>
<feature type="region of interest" description="Disordered" evidence="1">
    <location>
        <begin position="167"/>
        <end position="211"/>
    </location>
</feature>
<evidence type="ECO:0000313" key="3">
    <source>
        <dbReference type="EMBL" id="KAK3937943.1"/>
    </source>
</evidence>
<dbReference type="EMBL" id="MU853841">
    <property type="protein sequence ID" value="KAK3937943.1"/>
    <property type="molecule type" value="Genomic_DNA"/>
</dbReference>
<keyword evidence="2" id="KW-0472">Membrane</keyword>
<sequence>MNYPTQGGHVQVRSPAMDHRSDENLPEVVRNPSPTFPEVVVDPSPQALPNTGAEQQQRHLAEQEKYPAYFDDTPKFLHEQHNHDGNQRPRDNSATAYSPDGSALLWEPLRAGDDTTLGANSNSGANDEPKICGVRRRIFWLILAFALVVIATGVGGGVGGAVASARAREGSGTGNPATTSSSSGSLAPTSTTSSSSTSSSAPTPTFTTLNNQTGPQFQAFQGFSEIDFQGNATTVIQKEGFHDLGLAAKSYVWLPNDTGCCLTFCANKTAATGWWCEKRSQPKASGLFVRIYIWCGNHANNANETCS</sequence>
<feature type="transmembrane region" description="Helical" evidence="2">
    <location>
        <begin position="138"/>
        <end position="163"/>
    </location>
</feature>
<keyword evidence="2" id="KW-0812">Transmembrane</keyword>
<protein>
    <submittedName>
        <fullName evidence="3">Uncharacterized protein</fullName>
    </submittedName>
</protein>
<proteinExistence type="predicted"/>
<feature type="region of interest" description="Disordered" evidence="1">
    <location>
        <begin position="76"/>
        <end position="100"/>
    </location>
</feature>
<reference evidence="4" key="1">
    <citation type="journal article" date="2023" name="Mol. Phylogenet. Evol.">
        <title>Genome-scale phylogeny and comparative genomics of the fungal order Sordariales.</title>
        <authorList>
            <person name="Hensen N."/>
            <person name="Bonometti L."/>
            <person name="Westerberg I."/>
            <person name="Brannstrom I.O."/>
            <person name="Guillou S."/>
            <person name="Cros-Aarteil S."/>
            <person name="Calhoun S."/>
            <person name="Haridas S."/>
            <person name="Kuo A."/>
            <person name="Mondo S."/>
            <person name="Pangilinan J."/>
            <person name="Riley R."/>
            <person name="LaButti K."/>
            <person name="Andreopoulos B."/>
            <person name="Lipzen A."/>
            <person name="Chen C."/>
            <person name="Yan M."/>
            <person name="Daum C."/>
            <person name="Ng V."/>
            <person name="Clum A."/>
            <person name="Steindorff A."/>
            <person name="Ohm R.A."/>
            <person name="Martin F."/>
            <person name="Silar P."/>
            <person name="Natvig D.O."/>
            <person name="Lalanne C."/>
            <person name="Gautier V."/>
            <person name="Ament-Velasquez S.L."/>
            <person name="Kruys A."/>
            <person name="Hutchinson M.I."/>
            <person name="Powell A.J."/>
            <person name="Barry K."/>
            <person name="Miller A.N."/>
            <person name="Grigoriev I.V."/>
            <person name="Debuchy R."/>
            <person name="Gladieux P."/>
            <person name="Hiltunen Thoren M."/>
            <person name="Johannesson H."/>
        </authorList>
    </citation>
    <scope>NUCLEOTIDE SEQUENCE [LARGE SCALE GENOMIC DNA]</scope>
    <source>
        <strain evidence="4">CBS 340.73</strain>
    </source>
</reference>
<feature type="region of interest" description="Disordered" evidence="1">
    <location>
        <begin position="1"/>
        <end position="60"/>
    </location>
</feature>
<evidence type="ECO:0000256" key="1">
    <source>
        <dbReference type="SAM" id="MobiDB-lite"/>
    </source>
</evidence>
<keyword evidence="2" id="KW-1133">Transmembrane helix</keyword>
<gene>
    <name evidence="3" type="ORF">QBC46DRAFT_391282</name>
</gene>
<accession>A0AAN6N553</accession>
<dbReference type="Proteomes" id="UP001303473">
    <property type="component" value="Unassembled WGS sequence"/>
</dbReference>
<dbReference type="AlphaFoldDB" id="A0AAN6N553"/>
<name>A0AAN6N553_9PEZI</name>
<evidence type="ECO:0000313" key="4">
    <source>
        <dbReference type="Proteomes" id="UP001303473"/>
    </source>
</evidence>
<feature type="compositionally biased region" description="Low complexity" evidence="1">
    <location>
        <begin position="174"/>
        <end position="208"/>
    </location>
</feature>
<feature type="compositionally biased region" description="Basic and acidic residues" evidence="1">
    <location>
        <begin position="76"/>
        <end position="91"/>
    </location>
</feature>
<comment type="caution">
    <text evidence="3">The sequence shown here is derived from an EMBL/GenBank/DDBJ whole genome shotgun (WGS) entry which is preliminary data.</text>
</comment>
<evidence type="ECO:0000256" key="2">
    <source>
        <dbReference type="SAM" id="Phobius"/>
    </source>
</evidence>
<organism evidence="3 4">
    <name type="scientific">Diplogelasinospora grovesii</name>
    <dbReference type="NCBI Taxonomy" id="303347"/>
    <lineage>
        <taxon>Eukaryota</taxon>
        <taxon>Fungi</taxon>
        <taxon>Dikarya</taxon>
        <taxon>Ascomycota</taxon>
        <taxon>Pezizomycotina</taxon>
        <taxon>Sordariomycetes</taxon>
        <taxon>Sordariomycetidae</taxon>
        <taxon>Sordariales</taxon>
        <taxon>Diplogelasinosporaceae</taxon>
        <taxon>Diplogelasinospora</taxon>
    </lineage>
</organism>